<proteinExistence type="predicted"/>
<reference evidence="6" key="1">
    <citation type="submission" date="2016-11" db="UniProtKB">
        <authorList>
            <consortium name="WormBaseParasite"/>
        </authorList>
    </citation>
    <scope>IDENTIFICATION</scope>
</reference>
<dbReference type="EMBL" id="CAJFCV020000001">
    <property type="protein sequence ID" value="CAG9081355.1"/>
    <property type="molecule type" value="Genomic_DNA"/>
</dbReference>
<evidence type="ECO:0000313" key="3">
    <source>
        <dbReference type="EMBL" id="CAD5208403.1"/>
    </source>
</evidence>
<keyword evidence="1" id="KW-0812">Transmembrane</keyword>
<dbReference type="Proteomes" id="UP000582659">
    <property type="component" value="Unassembled WGS sequence"/>
</dbReference>
<keyword evidence="1" id="KW-0472">Membrane</keyword>
<evidence type="ECO:0000313" key="4">
    <source>
        <dbReference type="Proteomes" id="UP000095284"/>
    </source>
</evidence>
<organism evidence="4 6">
    <name type="scientific">Bursaphelenchus xylophilus</name>
    <name type="common">Pinewood nematode worm</name>
    <name type="synonym">Aphelenchoides xylophilus</name>
    <dbReference type="NCBI Taxonomy" id="6326"/>
    <lineage>
        <taxon>Eukaryota</taxon>
        <taxon>Metazoa</taxon>
        <taxon>Ecdysozoa</taxon>
        <taxon>Nematoda</taxon>
        <taxon>Chromadorea</taxon>
        <taxon>Rhabditida</taxon>
        <taxon>Tylenchina</taxon>
        <taxon>Tylenchomorpha</taxon>
        <taxon>Aphelenchoidea</taxon>
        <taxon>Aphelenchoididae</taxon>
        <taxon>Bursaphelenchus</taxon>
    </lineage>
</organism>
<name>A0A1I7S1K3_BURXY</name>
<dbReference type="OrthoDB" id="10466936at2759"/>
<dbReference type="Proteomes" id="UP000095284">
    <property type="component" value="Unplaced"/>
</dbReference>
<sequence length="271" mass="31956">MIWSFTSLTLCTMVMASFELEYFEFYNFTISRGIVEFLQMPSLTFYLQVSSFLLMQTYIIATYFRFLFRFAQGTMNRRLTQFLSTRNGIYIIFLICQITYIPTVLDVIRSVGDGKDFQEQFPSKNLAVKEYLQSHSVTAIQSGSFVRNFELVANPLCIIFGCICTYKSYVFQRNPYPKISERTRQTYHRQTMGLLSEEFFELVYFFAPYVCIPVYLPIEKHLIGYYIIYRMFYAFPAIVMVFNLTFYKEYLEGVRETLGIVKNKVQIPSLA</sequence>
<dbReference type="AlphaFoldDB" id="A0A1I7S1K3"/>
<gene>
    <name evidence="3" type="ORF">BXYJ_LOCUS639</name>
</gene>
<reference evidence="3" key="2">
    <citation type="submission" date="2020-09" db="EMBL/GenBank/DDBJ databases">
        <authorList>
            <person name="Kikuchi T."/>
        </authorList>
    </citation>
    <scope>NUCLEOTIDE SEQUENCE</scope>
    <source>
        <strain evidence="3">Ka4C1</strain>
    </source>
</reference>
<feature type="transmembrane region" description="Helical" evidence="1">
    <location>
        <begin position="151"/>
        <end position="171"/>
    </location>
</feature>
<dbReference type="WBParaSite" id="BXY_0688100.1">
    <property type="protein sequence ID" value="BXY_0688100.1"/>
    <property type="gene ID" value="BXY_0688100"/>
</dbReference>
<feature type="signal peptide" evidence="2">
    <location>
        <begin position="1"/>
        <end position="16"/>
    </location>
</feature>
<evidence type="ECO:0000256" key="1">
    <source>
        <dbReference type="SAM" id="Phobius"/>
    </source>
</evidence>
<keyword evidence="2" id="KW-0732">Signal</keyword>
<feature type="transmembrane region" description="Helical" evidence="1">
    <location>
        <begin position="45"/>
        <end position="68"/>
    </location>
</feature>
<feature type="transmembrane region" description="Helical" evidence="1">
    <location>
        <begin position="89"/>
        <end position="108"/>
    </location>
</feature>
<feature type="transmembrane region" description="Helical" evidence="1">
    <location>
        <begin position="222"/>
        <end position="246"/>
    </location>
</feature>
<protein>
    <submittedName>
        <fullName evidence="3">(pine wood nematode) hypothetical protein</fullName>
    </submittedName>
</protein>
<feature type="chain" id="PRO_5035359612" evidence="2">
    <location>
        <begin position="17"/>
        <end position="271"/>
    </location>
</feature>
<dbReference type="Proteomes" id="UP000659654">
    <property type="component" value="Unassembled WGS sequence"/>
</dbReference>
<evidence type="ECO:0000313" key="5">
    <source>
        <dbReference type="Proteomes" id="UP000659654"/>
    </source>
</evidence>
<evidence type="ECO:0000256" key="2">
    <source>
        <dbReference type="SAM" id="SignalP"/>
    </source>
</evidence>
<feature type="transmembrane region" description="Helical" evidence="1">
    <location>
        <begin position="192"/>
        <end position="216"/>
    </location>
</feature>
<keyword evidence="1" id="KW-1133">Transmembrane helix</keyword>
<dbReference type="EMBL" id="CAJFDI010000001">
    <property type="protein sequence ID" value="CAD5208403.1"/>
    <property type="molecule type" value="Genomic_DNA"/>
</dbReference>
<keyword evidence="5" id="KW-1185">Reference proteome</keyword>
<evidence type="ECO:0000313" key="6">
    <source>
        <dbReference type="WBParaSite" id="BXY_0688100.1"/>
    </source>
</evidence>
<accession>A0A1I7S1K3</accession>